<name>A0A3B0REG4_9ZZZZ</name>
<feature type="transmembrane region" description="Helical" evidence="1">
    <location>
        <begin position="173"/>
        <end position="189"/>
    </location>
</feature>
<keyword evidence="1" id="KW-0812">Transmembrane</keyword>
<feature type="transmembrane region" description="Helical" evidence="1">
    <location>
        <begin position="195"/>
        <end position="213"/>
    </location>
</feature>
<evidence type="ECO:0000313" key="3">
    <source>
        <dbReference type="EMBL" id="VAV91360.1"/>
    </source>
</evidence>
<feature type="domain" description="CAAX prenyl protease 2/Lysostaphin resistance protein A-like" evidence="2">
    <location>
        <begin position="128"/>
        <end position="207"/>
    </location>
</feature>
<feature type="transmembrane region" description="Helical" evidence="1">
    <location>
        <begin position="6"/>
        <end position="29"/>
    </location>
</feature>
<proteinExistence type="predicted"/>
<accession>A0A3B0REG4</accession>
<dbReference type="InterPro" id="IPR003675">
    <property type="entry name" value="Rce1/LyrA-like_dom"/>
</dbReference>
<feature type="transmembrane region" description="Helical" evidence="1">
    <location>
        <begin position="79"/>
        <end position="104"/>
    </location>
</feature>
<gene>
    <name evidence="3" type="ORF">MNBD_ALPHA05-1062</name>
</gene>
<sequence>MQNIDFSVWLILGAPAIVAFVGGGGFWAYCQAKSSSMAEAGEKFKLYTWAVWPAASLAYFIFVYAVMPAAMRTTLLDGISFSPGALIASAGLGIFLSIISIIAMKSSFRNKPEETLPFLAVEFRELPGLVIIAPLAEEWVFRGYGALSLSEAPIIAAALITSAAFALMHFKPWLIVYSFFVGLAFFVLFSATDNILTAIIAHAAANGFIWIWMRREASRLRAVIASNQSSKQSERPNLPQ</sequence>
<feature type="transmembrane region" description="Helical" evidence="1">
    <location>
        <begin position="142"/>
        <end position="166"/>
    </location>
</feature>
<dbReference type="EMBL" id="UOEH01000061">
    <property type="protein sequence ID" value="VAV91360.1"/>
    <property type="molecule type" value="Genomic_DNA"/>
</dbReference>
<keyword evidence="1" id="KW-0472">Membrane</keyword>
<keyword evidence="1" id="KW-1133">Transmembrane helix</keyword>
<feature type="transmembrane region" description="Helical" evidence="1">
    <location>
        <begin position="49"/>
        <end position="67"/>
    </location>
</feature>
<dbReference type="AlphaFoldDB" id="A0A3B0REG4"/>
<dbReference type="GO" id="GO:0004175">
    <property type="term" value="F:endopeptidase activity"/>
    <property type="evidence" value="ECO:0007669"/>
    <property type="project" value="UniProtKB-ARBA"/>
</dbReference>
<evidence type="ECO:0000259" key="2">
    <source>
        <dbReference type="Pfam" id="PF02517"/>
    </source>
</evidence>
<dbReference type="Pfam" id="PF02517">
    <property type="entry name" value="Rce1-like"/>
    <property type="match status" value="1"/>
</dbReference>
<evidence type="ECO:0000256" key="1">
    <source>
        <dbReference type="SAM" id="Phobius"/>
    </source>
</evidence>
<organism evidence="3">
    <name type="scientific">hydrothermal vent metagenome</name>
    <dbReference type="NCBI Taxonomy" id="652676"/>
    <lineage>
        <taxon>unclassified sequences</taxon>
        <taxon>metagenomes</taxon>
        <taxon>ecological metagenomes</taxon>
    </lineage>
</organism>
<reference evidence="3" key="1">
    <citation type="submission" date="2018-06" db="EMBL/GenBank/DDBJ databases">
        <authorList>
            <person name="Zhirakovskaya E."/>
        </authorList>
    </citation>
    <scope>NUCLEOTIDE SEQUENCE</scope>
</reference>
<protein>
    <recommendedName>
        <fullName evidence="2">CAAX prenyl protease 2/Lysostaphin resistance protein A-like domain-containing protein</fullName>
    </recommendedName>
</protein>
<dbReference type="GO" id="GO:0080120">
    <property type="term" value="P:CAAX-box protein maturation"/>
    <property type="evidence" value="ECO:0007669"/>
    <property type="project" value="UniProtKB-ARBA"/>
</dbReference>